<dbReference type="SMART" id="SM00364">
    <property type="entry name" value="LRR_BAC"/>
    <property type="match status" value="11"/>
</dbReference>
<keyword evidence="2" id="KW-0677">Repeat</keyword>
<gene>
    <name evidence="4" type="ORF">MELIAE_LOCUS6014</name>
</gene>
<dbReference type="PANTHER" id="PTHR48051">
    <property type="match status" value="1"/>
</dbReference>
<dbReference type="Pfam" id="PF13855">
    <property type="entry name" value="LRR_8"/>
    <property type="match status" value="2"/>
</dbReference>
<dbReference type="AlphaFoldDB" id="A0A9P0AZY9"/>
<organism evidence="4 5">
    <name type="scientific">Brassicogethes aeneus</name>
    <name type="common">Rape pollen beetle</name>
    <name type="synonym">Meligethes aeneus</name>
    <dbReference type="NCBI Taxonomy" id="1431903"/>
    <lineage>
        <taxon>Eukaryota</taxon>
        <taxon>Metazoa</taxon>
        <taxon>Ecdysozoa</taxon>
        <taxon>Arthropoda</taxon>
        <taxon>Hexapoda</taxon>
        <taxon>Insecta</taxon>
        <taxon>Pterygota</taxon>
        <taxon>Neoptera</taxon>
        <taxon>Endopterygota</taxon>
        <taxon>Coleoptera</taxon>
        <taxon>Polyphaga</taxon>
        <taxon>Cucujiformia</taxon>
        <taxon>Nitidulidae</taxon>
        <taxon>Meligethinae</taxon>
        <taxon>Brassicogethes</taxon>
    </lineage>
</organism>
<feature type="domain" description="Disease resistance R13L4/SHOC-2-like LRR" evidence="3">
    <location>
        <begin position="469"/>
        <end position="575"/>
    </location>
</feature>
<accession>A0A9P0AZY9</accession>
<dbReference type="PANTHER" id="PTHR48051:SF1">
    <property type="entry name" value="RAS SUPPRESSOR PROTEIN 1"/>
    <property type="match status" value="1"/>
</dbReference>
<protein>
    <recommendedName>
        <fullName evidence="3">Disease resistance R13L4/SHOC-2-like LRR domain-containing protein</fullName>
    </recommendedName>
</protein>
<dbReference type="OrthoDB" id="660555at2759"/>
<evidence type="ECO:0000259" key="3">
    <source>
        <dbReference type="Pfam" id="PF23598"/>
    </source>
</evidence>
<dbReference type="Pfam" id="PF00560">
    <property type="entry name" value="LRR_1"/>
    <property type="match status" value="1"/>
</dbReference>
<proteinExistence type="predicted"/>
<evidence type="ECO:0000256" key="1">
    <source>
        <dbReference type="ARBA" id="ARBA00022614"/>
    </source>
</evidence>
<dbReference type="InterPro" id="IPR050216">
    <property type="entry name" value="LRR_domain-containing"/>
</dbReference>
<reference evidence="4" key="1">
    <citation type="submission" date="2021-12" db="EMBL/GenBank/DDBJ databases">
        <authorList>
            <person name="King R."/>
        </authorList>
    </citation>
    <scope>NUCLEOTIDE SEQUENCE</scope>
</reference>
<keyword evidence="1" id="KW-0433">Leucine-rich repeat</keyword>
<dbReference type="SMART" id="SM00369">
    <property type="entry name" value="LRR_TYP"/>
    <property type="match status" value="14"/>
</dbReference>
<sequence length="603" mass="68974">MEKQSKVKSRKKLINPVFHLQTKEDDDGYITKDVIKSVRKTGQLNLSGRHLAIVPPKVFKIYDAEDEKDVTIDFSRSPRDDDAWWNINPLTNLDLGSNILTKLPDEIGVFSDLLTLNLQDNNLTGLPKTIANFKKLIKLNLNRNILNQIPVELCTLTELKQFSISHNQLECVPTEFSNLIMLEKLDLSNNSVSNLPPGLGFLIRLNEINLSNNKLREIPPDLVNLRDLLKLDLRNNNIQYLPNMGEMRKLQILYASHNDIEKIPDFQGCQQLQELYFGNNFIKEVPEDFCEHLLHLKTLELRDNQIAKIPDNFCLPHLNKLDLTNNELASVPSCLAQLPHLQTIKLEGNKMKLMRSDVIRGGTTRILRHLREMGREGKENEISPKVTLEEDKFPDRYTMKNGKMLNLAMKKISYIPDKCFSEAKEANVDIVDICKNIFTEVPMGLKSIANNILELNLSQNHLKTIPEWFNEFTKLKYCNLSNNYITNLPDSMKNLTSLRELVISNNRFVSIPTCVYAMAGLEILLANDNSLSHIDVEGLKKLTRLATLDLSNNNVAQVPPELGNLTQVRSLELRGNSFRQPRYAILEQGTDSVLCYLRDRIPR</sequence>
<dbReference type="EMBL" id="OV121135">
    <property type="protein sequence ID" value="CAH0554417.1"/>
    <property type="molecule type" value="Genomic_DNA"/>
</dbReference>
<name>A0A9P0AZY9_BRAAE</name>
<dbReference type="FunFam" id="3.80.10.10:FF:000193">
    <property type="entry name" value="Leucine-rich repeat-containing protein 40"/>
    <property type="match status" value="1"/>
</dbReference>
<evidence type="ECO:0000256" key="2">
    <source>
        <dbReference type="ARBA" id="ARBA00022737"/>
    </source>
</evidence>
<dbReference type="SUPFAM" id="SSF52058">
    <property type="entry name" value="L domain-like"/>
    <property type="match status" value="2"/>
</dbReference>
<dbReference type="InterPro" id="IPR003591">
    <property type="entry name" value="Leu-rich_rpt_typical-subtyp"/>
</dbReference>
<dbReference type="PRINTS" id="PR00019">
    <property type="entry name" value="LEURICHRPT"/>
</dbReference>
<dbReference type="Pfam" id="PF23598">
    <property type="entry name" value="LRR_14"/>
    <property type="match status" value="1"/>
</dbReference>
<evidence type="ECO:0000313" key="5">
    <source>
        <dbReference type="Proteomes" id="UP001154078"/>
    </source>
</evidence>
<dbReference type="FunFam" id="3.80.10.10:FF:000116">
    <property type="entry name" value="Leucine-rich repeat-containing protein 40"/>
    <property type="match status" value="1"/>
</dbReference>
<dbReference type="InterPro" id="IPR055414">
    <property type="entry name" value="LRR_R13L4/SHOC2-like"/>
</dbReference>
<keyword evidence="5" id="KW-1185">Reference proteome</keyword>
<evidence type="ECO:0000313" key="4">
    <source>
        <dbReference type="EMBL" id="CAH0554417.1"/>
    </source>
</evidence>
<dbReference type="SMART" id="SM00365">
    <property type="entry name" value="LRR_SD22"/>
    <property type="match status" value="6"/>
</dbReference>
<dbReference type="Gene3D" id="3.80.10.10">
    <property type="entry name" value="Ribonuclease Inhibitor"/>
    <property type="match status" value="3"/>
</dbReference>
<dbReference type="InterPro" id="IPR032675">
    <property type="entry name" value="LRR_dom_sf"/>
</dbReference>
<dbReference type="GO" id="GO:0005737">
    <property type="term" value="C:cytoplasm"/>
    <property type="evidence" value="ECO:0007669"/>
    <property type="project" value="TreeGrafter"/>
</dbReference>
<dbReference type="InterPro" id="IPR001611">
    <property type="entry name" value="Leu-rich_rpt"/>
</dbReference>
<dbReference type="Proteomes" id="UP001154078">
    <property type="component" value="Chromosome 4"/>
</dbReference>